<reference evidence="1" key="1">
    <citation type="journal article" date="2014" name="Front. Microbiol.">
        <title>High frequency of phylogenetically diverse reductive dehalogenase-homologous genes in deep subseafloor sedimentary metagenomes.</title>
        <authorList>
            <person name="Kawai M."/>
            <person name="Futagami T."/>
            <person name="Toyoda A."/>
            <person name="Takaki Y."/>
            <person name="Nishi S."/>
            <person name="Hori S."/>
            <person name="Arai W."/>
            <person name="Tsubouchi T."/>
            <person name="Morono Y."/>
            <person name="Uchiyama I."/>
            <person name="Ito T."/>
            <person name="Fujiyama A."/>
            <person name="Inagaki F."/>
            <person name="Takami H."/>
        </authorList>
    </citation>
    <scope>NUCLEOTIDE SEQUENCE</scope>
    <source>
        <strain evidence="1">Expedition CK06-06</strain>
    </source>
</reference>
<dbReference type="EMBL" id="BARU01029975">
    <property type="protein sequence ID" value="GAH73176.1"/>
    <property type="molecule type" value="Genomic_DNA"/>
</dbReference>
<comment type="caution">
    <text evidence="1">The sequence shown here is derived from an EMBL/GenBank/DDBJ whole genome shotgun (WGS) entry which is preliminary data.</text>
</comment>
<evidence type="ECO:0000313" key="1">
    <source>
        <dbReference type="EMBL" id="GAH73176.1"/>
    </source>
</evidence>
<name>X1HSN4_9ZZZZ</name>
<sequence length="35" mass="3697">MLTLSAAWGKVYACQGQGEHRRVESAVTFSAAAAE</sequence>
<organism evidence="1">
    <name type="scientific">marine sediment metagenome</name>
    <dbReference type="NCBI Taxonomy" id="412755"/>
    <lineage>
        <taxon>unclassified sequences</taxon>
        <taxon>metagenomes</taxon>
        <taxon>ecological metagenomes</taxon>
    </lineage>
</organism>
<feature type="non-terminal residue" evidence="1">
    <location>
        <position position="35"/>
    </location>
</feature>
<dbReference type="AlphaFoldDB" id="X1HSN4"/>
<accession>X1HSN4</accession>
<protein>
    <submittedName>
        <fullName evidence="1">Uncharacterized protein</fullName>
    </submittedName>
</protein>
<gene>
    <name evidence="1" type="ORF">S03H2_47619</name>
</gene>
<proteinExistence type="predicted"/>